<feature type="compositionally biased region" description="Polar residues" evidence="1">
    <location>
        <begin position="424"/>
        <end position="436"/>
    </location>
</feature>
<dbReference type="PANTHER" id="PTHR38248">
    <property type="entry name" value="FUNK1 6"/>
    <property type="match status" value="1"/>
</dbReference>
<dbReference type="PROSITE" id="PS00109">
    <property type="entry name" value="PROTEIN_KINASE_TYR"/>
    <property type="match status" value="1"/>
</dbReference>
<dbReference type="PROSITE" id="PS50011">
    <property type="entry name" value="PROTEIN_KINASE_DOM"/>
    <property type="match status" value="1"/>
</dbReference>
<proteinExistence type="predicted"/>
<feature type="compositionally biased region" description="Basic and acidic residues" evidence="1">
    <location>
        <begin position="407"/>
        <end position="419"/>
    </location>
</feature>
<dbReference type="Proteomes" id="UP001362999">
    <property type="component" value="Unassembled WGS sequence"/>
</dbReference>
<evidence type="ECO:0000256" key="1">
    <source>
        <dbReference type="SAM" id="MobiDB-lite"/>
    </source>
</evidence>
<feature type="domain" description="Protein kinase" evidence="2">
    <location>
        <begin position="29"/>
        <end position="443"/>
    </location>
</feature>
<keyword evidence="4" id="KW-1185">Reference proteome</keyword>
<accession>A0AAW0B2G0</accession>
<protein>
    <recommendedName>
        <fullName evidence="2">Protein kinase domain-containing protein</fullName>
    </recommendedName>
</protein>
<evidence type="ECO:0000259" key="2">
    <source>
        <dbReference type="PROSITE" id="PS50011"/>
    </source>
</evidence>
<dbReference type="SUPFAM" id="SSF56112">
    <property type="entry name" value="Protein kinase-like (PK-like)"/>
    <property type="match status" value="1"/>
</dbReference>
<evidence type="ECO:0000313" key="4">
    <source>
        <dbReference type="Proteomes" id="UP001362999"/>
    </source>
</evidence>
<dbReference type="InterPro" id="IPR000719">
    <property type="entry name" value="Prot_kinase_dom"/>
</dbReference>
<dbReference type="Pfam" id="PF17667">
    <property type="entry name" value="Pkinase_fungal"/>
    <property type="match status" value="1"/>
</dbReference>
<feature type="region of interest" description="Disordered" evidence="1">
    <location>
        <begin position="386"/>
        <end position="463"/>
    </location>
</feature>
<dbReference type="Gene3D" id="1.10.510.10">
    <property type="entry name" value="Transferase(Phosphotransferase) domain 1"/>
    <property type="match status" value="1"/>
</dbReference>
<dbReference type="InterPro" id="IPR011009">
    <property type="entry name" value="Kinase-like_dom_sf"/>
</dbReference>
<dbReference type="GO" id="GO:0004672">
    <property type="term" value="F:protein kinase activity"/>
    <property type="evidence" value="ECO:0007669"/>
    <property type="project" value="InterPro"/>
</dbReference>
<dbReference type="InterPro" id="IPR008266">
    <property type="entry name" value="Tyr_kinase_AS"/>
</dbReference>
<reference evidence="3 4" key="1">
    <citation type="journal article" date="2024" name="J Genomics">
        <title>Draft genome sequencing and assembly of Favolaschia claudopus CIRM-BRFM 2984 isolated from oak limbs.</title>
        <authorList>
            <person name="Navarro D."/>
            <person name="Drula E."/>
            <person name="Chaduli D."/>
            <person name="Cazenave R."/>
            <person name="Ahrendt S."/>
            <person name="Wang J."/>
            <person name="Lipzen A."/>
            <person name="Daum C."/>
            <person name="Barry K."/>
            <person name="Grigoriev I.V."/>
            <person name="Favel A."/>
            <person name="Rosso M.N."/>
            <person name="Martin F."/>
        </authorList>
    </citation>
    <scope>NUCLEOTIDE SEQUENCE [LARGE SCALE GENOMIC DNA]</scope>
    <source>
        <strain evidence="3 4">CIRM-BRFM 2984</strain>
    </source>
</reference>
<dbReference type="AlphaFoldDB" id="A0AAW0B2G0"/>
<name>A0AAW0B2G0_9AGAR</name>
<dbReference type="PANTHER" id="PTHR38248:SF2">
    <property type="entry name" value="FUNK1 11"/>
    <property type="match status" value="1"/>
</dbReference>
<organism evidence="3 4">
    <name type="scientific">Favolaschia claudopus</name>
    <dbReference type="NCBI Taxonomy" id="2862362"/>
    <lineage>
        <taxon>Eukaryota</taxon>
        <taxon>Fungi</taxon>
        <taxon>Dikarya</taxon>
        <taxon>Basidiomycota</taxon>
        <taxon>Agaricomycotina</taxon>
        <taxon>Agaricomycetes</taxon>
        <taxon>Agaricomycetidae</taxon>
        <taxon>Agaricales</taxon>
        <taxon>Marasmiineae</taxon>
        <taxon>Mycenaceae</taxon>
        <taxon>Favolaschia</taxon>
    </lineage>
</organism>
<gene>
    <name evidence="3" type="ORF">R3P38DRAFT_2970538</name>
</gene>
<evidence type="ECO:0000313" key="3">
    <source>
        <dbReference type="EMBL" id="KAK7019855.1"/>
    </source>
</evidence>
<dbReference type="InterPro" id="IPR040976">
    <property type="entry name" value="Pkinase_fungal"/>
</dbReference>
<dbReference type="GO" id="GO:0005524">
    <property type="term" value="F:ATP binding"/>
    <property type="evidence" value="ECO:0007669"/>
    <property type="project" value="InterPro"/>
</dbReference>
<dbReference type="EMBL" id="JAWWNJ010000042">
    <property type="protein sequence ID" value="KAK7019855.1"/>
    <property type="molecule type" value="Genomic_DNA"/>
</dbReference>
<sequence>MSHVADKLGNAQLRLAVGHTVYVTKQLVADQGKNITCGRATRVWEAYREDDPDRIPVAVKDVWVCADVVQEGNQLLELHEKLRTLSHPSLPHPPEHYFLTVLEHGFVPTSDGVDDDTLMLTRGVLPEGGAEKRMKHYRIVFKEVGTPIQDLQDLCDIMRALADTTRALQMLYRLGLVHRDVSAGNILLVDGVGKLADLELMMLYKGPIPADGYIGTANFMAGEVATSKYTYASFHYTPDDAPVRWEKPSFRYNPFHDLESTLWIGVWVLLYHRREIPHLKTFFDKHFPRHFTIDTLEHRMLAISYGIPGVENADPFYPVMYPLHKTRVHLLKGYTLFESDIHRKYHYLEDEAAPSGEESPFYGIHDKLIHEYETAARHAEGLLLPCPTSDDYKPEAPRKPKQAAPALKDRRPDSPERPAKRLKSTPTARPSKQGRSSIVRPTRQSARLAEKKRASALKSRAAR</sequence>
<comment type="caution">
    <text evidence="3">The sequence shown here is derived from an EMBL/GenBank/DDBJ whole genome shotgun (WGS) entry which is preliminary data.</text>
</comment>